<feature type="region of interest" description="Disordered" evidence="6">
    <location>
        <begin position="439"/>
        <end position="458"/>
    </location>
</feature>
<dbReference type="InterPro" id="IPR000306">
    <property type="entry name" value="Znf_FYVE"/>
</dbReference>
<feature type="domain" description="FYVE-type" evidence="7">
    <location>
        <begin position="1222"/>
        <end position="1280"/>
    </location>
</feature>
<dbReference type="PANTHER" id="PTHR23164">
    <property type="entry name" value="EARLY ENDOSOME ANTIGEN 1"/>
    <property type="match status" value="1"/>
</dbReference>
<evidence type="ECO:0000256" key="2">
    <source>
        <dbReference type="ARBA" id="ARBA00022771"/>
    </source>
</evidence>
<dbReference type="Gene3D" id="1.20.5.390">
    <property type="entry name" value="L1 transposable element, trimerization domain"/>
    <property type="match status" value="1"/>
</dbReference>
<evidence type="ECO:0000313" key="9">
    <source>
        <dbReference type="Proteomes" id="UP000314986"/>
    </source>
</evidence>
<reference evidence="9" key="1">
    <citation type="journal article" date="2006" name="Science">
        <title>Ancient noncoding elements conserved in the human genome.</title>
        <authorList>
            <person name="Venkatesh B."/>
            <person name="Kirkness E.F."/>
            <person name="Loh Y.H."/>
            <person name="Halpern A.L."/>
            <person name="Lee A.P."/>
            <person name="Johnson J."/>
            <person name="Dandona N."/>
            <person name="Viswanathan L.D."/>
            <person name="Tay A."/>
            <person name="Venter J.C."/>
            <person name="Strausberg R.L."/>
            <person name="Brenner S."/>
        </authorList>
    </citation>
    <scope>NUCLEOTIDE SEQUENCE [LARGE SCALE GENOMIC DNA]</scope>
</reference>
<dbReference type="GO" id="GO:0008270">
    <property type="term" value="F:zinc ion binding"/>
    <property type="evidence" value="ECO:0007669"/>
    <property type="project" value="UniProtKB-KW"/>
</dbReference>
<keyword evidence="9" id="KW-1185">Reference proteome</keyword>
<keyword evidence="5" id="KW-0175">Coiled coil</keyword>
<dbReference type="Proteomes" id="UP000314986">
    <property type="component" value="Unassembled WGS sequence"/>
</dbReference>
<evidence type="ECO:0000313" key="8">
    <source>
        <dbReference type="Ensembl" id="ENSCMIP00000027926.1"/>
    </source>
</evidence>
<feature type="coiled-coil region" evidence="5">
    <location>
        <begin position="90"/>
        <end position="117"/>
    </location>
</feature>
<dbReference type="GeneTree" id="ENSGT00940000156910"/>
<dbReference type="CDD" id="cd15730">
    <property type="entry name" value="FYVE_EEA1"/>
    <property type="match status" value="1"/>
</dbReference>
<proteinExistence type="predicted"/>
<name>A0A4W3IKB7_CALMI</name>
<reference evidence="9" key="3">
    <citation type="journal article" date="2014" name="Nature">
        <title>Elephant shark genome provides unique insights into gnathostome evolution.</title>
        <authorList>
            <consortium name="International Elephant Shark Genome Sequencing Consortium"/>
            <person name="Venkatesh B."/>
            <person name="Lee A.P."/>
            <person name="Ravi V."/>
            <person name="Maurya A.K."/>
            <person name="Lian M.M."/>
            <person name="Swann J.B."/>
            <person name="Ohta Y."/>
            <person name="Flajnik M.F."/>
            <person name="Sutoh Y."/>
            <person name="Kasahara M."/>
            <person name="Hoon S."/>
            <person name="Gangu V."/>
            <person name="Roy S.W."/>
            <person name="Irimia M."/>
            <person name="Korzh V."/>
            <person name="Kondrychyn I."/>
            <person name="Lim Z.W."/>
            <person name="Tay B.H."/>
            <person name="Tohari S."/>
            <person name="Kong K.W."/>
            <person name="Ho S."/>
            <person name="Lorente-Galdos B."/>
            <person name="Quilez J."/>
            <person name="Marques-Bonet T."/>
            <person name="Raney B.J."/>
            <person name="Ingham P.W."/>
            <person name="Tay A."/>
            <person name="Hillier L.W."/>
            <person name="Minx P."/>
            <person name="Boehm T."/>
            <person name="Wilson R.K."/>
            <person name="Brenner S."/>
            <person name="Warren W.C."/>
        </authorList>
    </citation>
    <scope>NUCLEOTIDE SEQUENCE [LARGE SCALE GENOMIC DNA]</scope>
</reference>
<evidence type="ECO:0000256" key="4">
    <source>
        <dbReference type="PROSITE-ProRule" id="PRU00091"/>
    </source>
</evidence>
<dbReference type="GO" id="GO:0006897">
    <property type="term" value="P:endocytosis"/>
    <property type="evidence" value="ECO:0007669"/>
    <property type="project" value="TreeGrafter"/>
</dbReference>
<keyword evidence="3" id="KW-0862">Zinc</keyword>
<dbReference type="GO" id="GO:0005545">
    <property type="term" value="F:1-phosphatidylinositol binding"/>
    <property type="evidence" value="ECO:0007669"/>
    <property type="project" value="TreeGrafter"/>
</dbReference>
<dbReference type="InterPro" id="IPR017455">
    <property type="entry name" value="Znf_FYVE-rel"/>
</dbReference>
<keyword evidence="2 4" id="KW-0863">Zinc-finger</keyword>
<dbReference type="Ensembl" id="ENSCMIT00000028367.1">
    <property type="protein sequence ID" value="ENSCMIP00000027926.1"/>
    <property type="gene ID" value="ENSCMIG00000012113.1"/>
</dbReference>
<feature type="region of interest" description="Disordered" evidence="6">
    <location>
        <begin position="539"/>
        <end position="559"/>
    </location>
</feature>
<dbReference type="SUPFAM" id="SSF69979">
    <property type="entry name" value="Eea1 homodimerisation domain"/>
    <property type="match status" value="1"/>
</dbReference>
<evidence type="ECO:0000256" key="3">
    <source>
        <dbReference type="ARBA" id="ARBA00022833"/>
    </source>
</evidence>
<reference evidence="8" key="4">
    <citation type="submission" date="2025-08" db="UniProtKB">
        <authorList>
            <consortium name="Ensembl"/>
        </authorList>
    </citation>
    <scope>IDENTIFICATION</scope>
</reference>
<organism evidence="8 9">
    <name type="scientific">Callorhinchus milii</name>
    <name type="common">Ghost shark</name>
    <dbReference type="NCBI Taxonomy" id="7868"/>
    <lineage>
        <taxon>Eukaryota</taxon>
        <taxon>Metazoa</taxon>
        <taxon>Chordata</taxon>
        <taxon>Craniata</taxon>
        <taxon>Vertebrata</taxon>
        <taxon>Chondrichthyes</taxon>
        <taxon>Holocephali</taxon>
        <taxon>Chimaeriformes</taxon>
        <taxon>Callorhinchidae</taxon>
        <taxon>Callorhinchus</taxon>
    </lineage>
</organism>
<evidence type="ECO:0000256" key="1">
    <source>
        <dbReference type="ARBA" id="ARBA00022723"/>
    </source>
</evidence>
<reference evidence="8" key="5">
    <citation type="submission" date="2025-09" db="UniProtKB">
        <authorList>
            <consortium name="Ensembl"/>
        </authorList>
    </citation>
    <scope>IDENTIFICATION</scope>
</reference>
<dbReference type="Pfam" id="PF01363">
    <property type="entry name" value="FYVE"/>
    <property type="match status" value="1"/>
</dbReference>
<dbReference type="GO" id="GO:0005769">
    <property type="term" value="C:early endosome"/>
    <property type="evidence" value="ECO:0007669"/>
    <property type="project" value="TreeGrafter"/>
</dbReference>
<feature type="compositionally biased region" description="Basic and acidic residues" evidence="6">
    <location>
        <begin position="1074"/>
        <end position="1107"/>
    </location>
</feature>
<feature type="region of interest" description="Disordered" evidence="6">
    <location>
        <begin position="1074"/>
        <end position="1108"/>
    </location>
</feature>
<protein>
    <submittedName>
        <fullName evidence="8">Early endosome antigen 1</fullName>
    </submittedName>
</protein>
<accession>A0A4W3IKB7</accession>
<keyword evidence="1" id="KW-0479">Metal-binding</keyword>
<sequence length="1281" mass="147348">LSNPGFICPLCMKSHASAEELFKHYEACHEILIDNLFSYFFRDDVTLLRQEIQDLQTTLKEERWYSEELKKELDKVQGQLKQTFPFSVEIAEVKQQLEEAQTENMKLKQMKDLLEQKAGTLATELVDVKVKFDDERSHRDVAEQKLRSVSEELSRERSSAQELHTELLQRPGVEDVTVLKKELVQVQTLMDQMTLEQEKESNKLKEENEQLKAEFIKTEATITQLKAQVAKAPEEASIHLEEMQKVRSMCDELQQQVQNLSATLLKKEVECQQLQDRLTEESLSKKSVQTSLHEKELDRQQVQAKLSAAEGSLQRVQNELNERGDMGHKLKVELSEVETKHQQLRAEFKQVQQQREEKEQQNLQLQNEANQLHAKLLETERQLGEVQGRLKEQRQLSGEKLKDKEQLVADLQLKLSRTEEQIKENVAAATEVQHQLEKQKQQHQELQTTQQTSTSQLREAQNDLEQVLRQIGDKDQKIQNLEALLQKSKDSIVHLETEREELFAKIQAGEGETAVLSQLQEKNHGLHDQVAQLTEKLKNQNESHNQAQENLHKQVQEQKALLRASQDNCRSLESSISDLNIQLSETKEKMVQLDTQVKAKTELHLSAEAAKSAQRADLENHLETAKHALQDKEQELNKTQAQLDEAASKLNEKAECCIQLETNLKEYKEKQLISEQKIEQFETQIKKLESDVTEMKGSKELAVKDFQQLRKQHSDLEIQTNELHKQLDAEKESVCSTKLDLQKKSEVLDEMRKQVTDHERETTAFKQDLETHKEEVKRLQASSVELQALKLERETLSKRFEDTNGHLANVTASLKEAQTQLVKDHQLWEATLGEKVGLCYHHKFSARRGIKTLTDDKALYQMQVLLLIINSFCVQAETLSKLQQQVADLTEELSANQAKLSEIQKEYETTQANLAKLQSDIYGKESELSSTRQDLKVIEEKLSLAQEDLITSRNQANVMSQTIQELKQAKAALEKNICNKEAEIKDTEKTLLDSQKEKALKEEELAKASARASKLQEVKESLRKQIVKLTEDLRVGKEESEKELSDLKEAKQLLIQQKLEIQGKSDGIKSMLDQEKKDHQLDKNKLEKQSELKDKDTQRKKHEESEAKLNMQITAQNENMATLKKEWQSSQRRVSELEKQTDDLRGEIAVLEATVQNNQDERRALLERCLKSEGEIEKLQGKVVEMRRKLDDTTAAMQELGRENQTLQIKQTQTINRKWTEDNDVVNCMGCGKGFSVTLRKHHCRHCGNIFCSDCSSKSALTPSSKKAVRVCATCFEELQG</sequence>
<dbReference type="SUPFAM" id="SSF57903">
    <property type="entry name" value="FYVE/PHD zinc finger"/>
    <property type="match status" value="1"/>
</dbReference>
<reference evidence="9" key="2">
    <citation type="journal article" date="2007" name="PLoS Biol.">
        <title>Survey sequencing and comparative analysis of the elephant shark (Callorhinchus milii) genome.</title>
        <authorList>
            <person name="Venkatesh B."/>
            <person name="Kirkness E.F."/>
            <person name="Loh Y.H."/>
            <person name="Halpern A.L."/>
            <person name="Lee A.P."/>
            <person name="Johnson J."/>
            <person name="Dandona N."/>
            <person name="Viswanathan L.D."/>
            <person name="Tay A."/>
            <person name="Venter J.C."/>
            <person name="Strausberg R.L."/>
            <person name="Brenner S."/>
        </authorList>
    </citation>
    <scope>NUCLEOTIDE SEQUENCE [LARGE SCALE GENOMIC DNA]</scope>
</reference>
<dbReference type="Gene3D" id="3.30.40.10">
    <property type="entry name" value="Zinc/RING finger domain, C3HC4 (zinc finger)"/>
    <property type="match status" value="1"/>
</dbReference>
<feature type="compositionally biased region" description="Low complexity" evidence="6">
    <location>
        <begin position="444"/>
        <end position="456"/>
    </location>
</feature>
<dbReference type="InterPro" id="IPR013083">
    <property type="entry name" value="Znf_RING/FYVE/PHD"/>
</dbReference>
<dbReference type="PROSITE" id="PS50178">
    <property type="entry name" value="ZF_FYVE"/>
    <property type="match status" value="1"/>
</dbReference>
<evidence type="ECO:0000259" key="7">
    <source>
        <dbReference type="PROSITE" id="PS50178"/>
    </source>
</evidence>
<evidence type="ECO:0000256" key="5">
    <source>
        <dbReference type="SAM" id="Coils"/>
    </source>
</evidence>
<dbReference type="PANTHER" id="PTHR23164:SF30">
    <property type="entry name" value="EARLY ENDOSOME ANTIGEN 1"/>
    <property type="match status" value="1"/>
</dbReference>
<evidence type="ECO:0000256" key="6">
    <source>
        <dbReference type="SAM" id="MobiDB-lite"/>
    </source>
</evidence>
<dbReference type="InterPro" id="IPR011011">
    <property type="entry name" value="Znf_FYVE_PHD"/>
</dbReference>
<dbReference type="SMART" id="SM00064">
    <property type="entry name" value="FYVE"/>
    <property type="match status" value="1"/>
</dbReference>